<organism evidence="1 2">
    <name type="scientific">Aquirufa avitistagni</name>
    <dbReference type="NCBI Taxonomy" id="3104728"/>
    <lineage>
        <taxon>Bacteria</taxon>
        <taxon>Pseudomonadati</taxon>
        <taxon>Bacteroidota</taxon>
        <taxon>Cytophagia</taxon>
        <taxon>Cytophagales</taxon>
        <taxon>Flectobacillaceae</taxon>
        <taxon>Aquirufa</taxon>
    </lineage>
</organism>
<reference evidence="1 2" key="1">
    <citation type="submission" date="2024-03" db="EMBL/GenBank/DDBJ databases">
        <title>Aquirufa genome sequencing.</title>
        <authorList>
            <person name="Pitt A."/>
            <person name="Hahn M.W."/>
        </authorList>
    </citation>
    <scope>NUCLEOTIDE SEQUENCE [LARGE SCALE GENOMIC DNA]</scope>
    <source>
        <strain evidence="1 2">OSTEICH-129V</strain>
    </source>
</reference>
<sequence length="215" mass="24193">MRMLKSLLFLGLLAALGFLFWYIAAHDQQSSAEVSLEDNLMASGFADSLRQQSLPDSSATFAAEPTVINAFIEDFEAKVDSNVFQVYKSSQLIFSKKLAWPAKQILASDLNGNQLPEFWIYGQNASKRTQILAFEYGSGHVREISFPTLKGRQAFGYVGGDSLYFEKNSLVRLVKYANDPYADFGNGYRACFYSFGKDQSFILKKTLDLENITYE</sequence>
<evidence type="ECO:0000313" key="1">
    <source>
        <dbReference type="EMBL" id="MFD3393718.1"/>
    </source>
</evidence>
<accession>A0ABW6DD44</accession>
<protein>
    <recommendedName>
        <fullName evidence="3">VCBS repeat-containing protein</fullName>
    </recommendedName>
</protein>
<gene>
    <name evidence="1" type="ORF">U0R10_03700</name>
</gene>
<keyword evidence="2" id="KW-1185">Reference proteome</keyword>
<dbReference type="Proteomes" id="UP001598138">
    <property type="component" value="Unassembled WGS sequence"/>
</dbReference>
<dbReference type="RefSeq" id="WP_377982583.1">
    <property type="nucleotide sequence ID" value="NZ_JBBKXZ010000001.1"/>
</dbReference>
<evidence type="ECO:0000313" key="2">
    <source>
        <dbReference type="Proteomes" id="UP001598138"/>
    </source>
</evidence>
<evidence type="ECO:0008006" key="3">
    <source>
        <dbReference type="Google" id="ProtNLM"/>
    </source>
</evidence>
<name>A0ABW6DD44_9BACT</name>
<comment type="caution">
    <text evidence="1">The sequence shown here is derived from an EMBL/GenBank/DDBJ whole genome shotgun (WGS) entry which is preliminary data.</text>
</comment>
<proteinExistence type="predicted"/>
<dbReference type="EMBL" id="JBBKXZ010000001">
    <property type="protein sequence ID" value="MFD3393718.1"/>
    <property type="molecule type" value="Genomic_DNA"/>
</dbReference>